<gene>
    <name evidence="2" type="ORF">SLS59_005811</name>
</gene>
<dbReference type="PANTHER" id="PTHR36223:SF1">
    <property type="entry name" value="TRANSCRIPTION ELONGATION FACTOR EAF N-TERMINAL DOMAIN-CONTAINING PROTEIN"/>
    <property type="match status" value="1"/>
</dbReference>
<evidence type="ECO:0000313" key="2">
    <source>
        <dbReference type="EMBL" id="KAL1600188.1"/>
    </source>
</evidence>
<organism evidence="2 3">
    <name type="scientific">Nothophoma quercina</name>
    <dbReference type="NCBI Taxonomy" id="749835"/>
    <lineage>
        <taxon>Eukaryota</taxon>
        <taxon>Fungi</taxon>
        <taxon>Dikarya</taxon>
        <taxon>Ascomycota</taxon>
        <taxon>Pezizomycotina</taxon>
        <taxon>Dothideomycetes</taxon>
        <taxon>Pleosporomycetidae</taxon>
        <taxon>Pleosporales</taxon>
        <taxon>Pleosporineae</taxon>
        <taxon>Didymellaceae</taxon>
        <taxon>Nothophoma</taxon>
    </lineage>
</organism>
<keyword evidence="3" id="KW-1185">Reference proteome</keyword>
<name>A0ABR3R6X2_9PLEO</name>
<comment type="caution">
    <text evidence="2">The sequence shown here is derived from an EMBL/GenBank/DDBJ whole genome shotgun (WGS) entry which is preliminary data.</text>
</comment>
<dbReference type="EMBL" id="JAKIXB020000018">
    <property type="protein sequence ID" value="KAL1600188.1"/>
    <property type="molecule type" value="Genomic_DNA"/>
</dbReference>
<dbReference type="Proteomes" id="UP001521222">
    <property type="component" value="Unassembled WGS sequence"/>
</dbReference>
<accession>A0ABR3R6X2</accession>
<evidence type="ECO:0000259" key="1">
    <source>
        <dbReference type="Pfam" id="PF25534"/>
    </source>
</evidence>
<reference evidence="2 3" key="1">
    <citation type="submission" date="2024-02" db="EMBL/GenBank/DDBJ databases">
        <title>De novo assembly and annotation of 12 fungi associated with fruit tree decline syndrome in Ontario, Canada.</title>
        <authorList>
            <person name="Sulman M."/>
            <person name="Ellouze W."/>
            <person name="Ilyukhin E."/>
        </authorList>
    </citation>
    <scope>NUCLEOTIDE SEQUENCE [LARGE SCALE GENOMIC DNA]</scope>
    <source>
        <strain evidence="2 3">M97-236</strain>
    </source>
</reference>
<protein>
    <recommendedName>
        <fullName evidence="1">DUF7918 domain-containing protein</fullName>
    </recommendedName>
</protein>
<dbReference type="InterPro" id="IPR057678">
    <property type="entry name" value="DUF7918"/>
</dbReference>
<sequence length="193" mass="21498">MAIHPDFPGLKVEIAVDAKALQEHNNPDPEPSPKTITKYIEAIDDAKFSVRLAIPGPLFEEYRAIRAAIRLEGEDMIRRIYRGASCKRLGVNSVVSSSRAYVDGVDMGQDFHFSQFGIYEATSIIDDGLRKAVASMGQVSVVFHAVHNVRRRIMENRVPSLRQYKSIPENALKGSSISHSARFVRHPGSLPVR</sequence>
<feature type="domain" description="DUF7918" evidence="1">
    <location>
        <begin position="9"/>
        <end position="185"/>
    </location>
</feature>
<dbReference type="PANTHER" id="PTHR36223">
    <property type="entry name" value="BETA-LACTAMASE-TYPE TRANSPEPTIDASE FOLD DOMAIN CONTAINING PROTEIN"/>
    <property type="match status" value="1"/>
</dbReference>
<dbReference type="Pfam" id="PF25534">
    <property type="entry name" value="DUF7918"/>
    <property type="match status" value="1"/>
</dbReference>
<evidence type="ECO:0000313" key="3">
    <source>
        <dbReference type="Proteomes" id="UP001521222"/>
    </source>
</evidence>
<proteinExistence type="predicted"/>